<dbReference type="AlphaFoldDB" id="A0AA40ESB6"/>
<organism evidence="1 2">
    <name type="scientific">Apiosordaria backusii</name>
    <dbReference type="NCBI Taxonomy" id="314023"/>
    <lineage>
        <taxon>Eukaryota</taxon>
        <taxon>Fungi</taxon>
        <taxon>Dikarya</taxon>
        <taxon>Ascomycota</taxon>
        <taxon>Pezizomycotina</taxon>
        <taxon>Sordariomycetes</taxon>
        <taxon>Sordariomycetidae</taxon>
        <taxon>Sordariales</taxon>
        <taxon>Lasiosphaeriaceae</taxon>
        <taxon>Apiosordaria</taxon>
    </lineage>
</organism>
<gene>
    <name evidence="1" type="ORF">B0T21DRAFT_358051</name>
</gene>
<dbReference type="Proteomes" id="UP001172159">
    <property type="component" value="Unassembled WGS sequence"/>
</dbReference>
<protein>
    <submittedName>
        <fullName evidence="1">Uncharacterized protein</fullName>
    </submittedName>
</protein>
<reference evidence="1" key="1">
    <citation type="submission" date="2023-06" db="EMBL/GenBank/DDBJ databases">
        <title>Genome-scale phylogeny and comparative genomics of the fungal order Sordariales.</title>
        <authorList>
            <consortium name="Lawrence Berkeley National Laboratory"/>
            <person name="Hensen N."/>
            <person name="Bonometti L."/>
            <person name="Westerberg I."/>
            <person name="Brannstrom I.O."/>
            <person name="Guillou S."/>
            <person name="Cros-Aarteil S."/>
            <person name="Calhoun S."/>
            <person name="Haridas S."/>
            <person name="Kuo A."/>
            <person name="Mondo S."/>
            <person name="Pangilinan J."/>
            <person name="Riley R."/>
            <person name="Labutti K."/>
            <person name="Andreopoulos B."/>
            <person name="Lipzen A."/>
            <person name="Chen C."/>
            <person name="Yanf M."/>
            <person name="Daum C."/>
            <person name="Ng V."/>
            <person name="Clum A."/>
            <person name="Steindorff A."/>
            <person name="Ohm R."/>
            <person name="Martin F."/>
            <person name="Silar P."/>
            <person name="Natvig D."/>
            <person name="Lalanne C."/>
            <person name="Gautier V."/>
            <person name="Ament-Velasquez S.L."/>
            <person name="Kruys A."/>
            <person name="Hutchinson M.I."/>
            <person name="Powell A.J."/>
            <person name="Barry K."/>
            <person name="Miller A.N."/>
            <person name="Grigoriev I.V."/>
            <person name="Debuchy R."/>
            <person name="Gladieux P."/>
            <person name="Thoren M.H."/>
            <person name="Johannesson H."/>
        </authorList>
    </citation>
    <scope>NUCLEOTIDE SEQUENCE</scope>
    <source>
        <strain evidence="1">CBS 540.89</strain>
    </source>
</reference>
<evidence type="ECO:0000313" key="1">
    <source>
        <dbReference type="EMBL" id="KAK0744595.1"/>
    </source>
</evidence>
<sequence>MDAIAAAMMMIRNFGVIANLNRTGIGDEFLVRRQALSVATLIHVFWYSLVLLGSV</sequence>
<dbReference type="EMBL" id="JAUKTV010000002">
    <property type="protein sequence ID" value="KAK0744595.1"/>
    <property type="molecule type" value="Genomic_DNA"/>
</dbReference>
<accession>A0AA40ESB6</accession>
<proteinExistence type="predicted"/>
<name>A0AA40ESB6_9PEZI</name>
<keyword evidence="2" id="KW-1185">Reference proteome</keyword>
<comment type="caution">
    <text evidence="1">The sequence shown here is derived from an EMBL/GenBank/DDBJ whole genome shotgun (WGS) entry which is preliminary data.</text>
</comment>
<evidence type="ECO:0000313" key="2">
    <source>
        <dbReference type="Proteomes" id="UP001172159"/>
    </source>
</evidence>